<keyword evidence="2" id="KW-0547">Nucleotide-binding</keyword>
<dbReference type="GO" id="GO:0000166">
    <property type="term" value="F:nucleotide binding"/>
    <property type="evidence" value="ECO:0007669"/>
    <property type="project" value="UniProtKB-KW"/>
</dbReference>
<dbReference type="Gene3D" id="3.60.21.10">
    <property type="match status" value="1"/>
</dbReference>
<organism evidence="5 6">
    <name type="scientific">Notoacmeibacter marinus</name>
    <dbReference type="NCBI Taxonomy" id="1876515"/>
    <lineage>
        <taxon>Bacteria</taxon>
        <taxon>Pseudomonadati</taxon>
        <taxon>Pseudomonadota</taxon>
        <taxon>Alphaproteobacteria</taxon>
        <taxon>Hyphomicrobiales</taxon>
        <taxon>Notoacmeibacteraceae</taxon>
        <taxon>Notoacmeibacter</taxon>
    </lineage>
</organism>
<keyword evidence="2 5" id="KW-0378">Hydrolase</keyword>
<proteinExistence type="inferred from homology"/>
<dbReference type="SUPFAM" id="SSF55816">
    <property type="entry name" value="5'-nucleotidase (syn. UDP-sugar hydrolase), C-terminal domain"/>
    <property type="match status" value="1"/>
</dbReference>
<dbReference type="PANTHER" id="PTHR11575">
    <property type="entry name" value="5'-NUCLEOTIDASE-RELATED"/>
    <property type="match status" value="1"/>
</dbReference>
<dbReference type="GO" id="GO:0009166">
    <property type="term" value="P:nucleotide catabolic process"/>
    <property type="evidence" value="ECO:0007669"/>
    <property type="project" value="InterPro"/>
</dbReference>
<dbReference type="InterPro" id="IPR036907">
    <property type="entry name" value="5'-Nucleotdase_C_sf"/>
</dbReference>
<dbReference type="Gene3D" id="3.90.780.10">
    <property type="entry name" value="5'-Nucleotidase, C-terminal domain"/>
    <property type="match status" value="1"/>
</dbReference>
<dbReference type="InterPro" id="IPR008334">
    <property type="entry name" value="5'-Nucleotdase_C"/>
</dbReference>
<dbReference type="Proteomes" id="UP000215405">
    <property type="component" value="Unassembled WGS sequence"/>
</dbReference>
<keyword evidence="6" id="KW-1185">Reference proteome</keyword>
<sequence length="563" mass="61904">MFTRREFLQWSAVAAGTIGFSSNVTRLAAQQQLTQDDLLAFDSTGDLTILHVTDIHAQLKPIYFRPPSENIGVGMFEGVPPHLVGEAFLQHFGLTPGSALAHAHTMVDYVNLAKAYGRMGGLDRIATVVNAVRAERGDGNVLLLDGGDTWQGSYTSLQTKGQDMVDAMALLKPDAMVGHWEFTYGEDRVLELIDALQYPFLSANVFDTTWDEPVFDAAMMREVAGHKVAVIGQSMPYTPIANPRWMIPNWSFGIRPEVIAAQVEKARADGAEVVILLSHNGFDVDQKLARDVPDIDVILTGHTHDAIPRAIEIGKTLLLASGSHGKFVGRVDLDIRDGKVTAHQSKTIPIFADVIAPDPAMAAKIDEIRAPYEDELNRVIGQADDLLYRRGNFNGTWDDVICQGMIEERDAQLSFSPGFRWGATLLPGQDITIDDLHNQTSMTYPSVYRLEFSGLQIKEIMEDVCDNLFNKDPYFQQGGDMVRVGGMAYTCAPKETMGNRISDMTMTATGEPIDMDRSYVVAGWASVNENVEGPAIWDVMESYITRKQTVTASGSDIVKVVGI</sequence>
<dbReference type="GO" id="GO:0030288">
    <property type="term" value="C:outer membrane-bounded periplasmic space"/>
    <property type="evidence" value="ECO:0007669"/>
    <property type="project" value="TreeGrafter"/>
</dbReference>
<feature type="domain" description="5'-Nucleotidase C-terminal" evidence="4">
    <location>
        <begin position="395"/>
        <end position="525"/>
    </location>
</feature>
<dbReference type="SUPFAM" id="SSF56300">
    <property type="entry name" value="Metallo-dependent phosphatases"/>
    <property type="match status" value="1"/>
</dbReference>
<dbReference type="GO" id="GO:0016787">
    <property type="term" value="F:hydrolase activity"/>
    <property type="evidence" value="ECO:0007669"/>
    <property type="project" value="UniProtKB-KW"/>
</dbReference>
<name>A0A231USZ7_9HYPH</name>
<gene>
    <name evidence="5" type="ORF">B7H23_12360</name>
</gene>
<evidence type="ECO:0000313" key="5">
    <source>
        <dbReference type="EMBL" id="OXS99001.1"/>
    </source>
</evidence>
<dbReference type="InterPro" id="IPR006179">
    <property type="entry name" value="5_nucleotidase/apyrase"/>
</dbReference>
<comment type="caution">
    <text evidence="5">The sequence shown here is derived from an EMBL/GenBank/DDBJ whole genome shotgun (WGS) entry which is preliminary data.</text>
</comment>
<dbReference type="NCBIfam" id="TIGR04486">
    <property type="entry name" value="thiosulf_SoxB"/>
    <property type="match status" value="1"/>
</dbReference>
<dbReference type="InterPro" id="IPR006311">
    <property type="entry name" value="TAT_signal"/>
</dbReference>
<reference evidence="6" key="1">
    <citation type="journal article" date="2017" name="Int. J. Syst. Evol. Microbiol.">
        <title>Notoacmeibacter marinus gen. nov., sp. nov., isolated from the gut of a limpet and proposal of Notoacmeibacteraceae fam. nov. in the order Rhizobiales of the class Alphaproteobacteria.</title>
        <authorList>
            <person name="Huang Z."/>
            <person name="Guo F."/>
            <person name="Lai Q."/>
        </authorList>
    </citation>
    <scope>NUCLEOTIDE SEQUENCE [LARGE SCALE GENOMIC DNA]</scope>
    <source>
        <strain evidence="6">XMTR2A4</strain>
    </source>
</reference>
<dbReference type="CDD" id="cd07411">
    <property type="entry name" value="MPP_SoxB_N"/>
    <property type="match status" value="1"/>
</dbReference>
<accession>A0A231USZ7</accession>
<dbReference type="InterPro" id="IPR004843">
    <property type="entry name" value="Calcineurin-like_PHP"/>
</dbReference>
<comment type="similarity">
    <text evidence="2">Belongs to the 5'-nucleotidase family.</text>
</comment>
<dbReference type="Gene3D" id="6.10.140.570">
    <property type="match status" value="1"/>
</dbReference>
<dbReference type="InterPro" id="IPR041829">
    <property type="entry name" value="SoxB_N"/>
</dbReference>
<evidence type="ECO:0000259" key="3">
    <source>
        <dbReference type="Pfam" id="PF00149"/>
    </source>
</evidence>
<dbReference type="Pfam" id="PF02872">
    <property type="entry name" value="5_nucleotid_C"/>
    <property type="match status" value="1"/>
</dbReference>
<evidence type="ECO:0000259" key="4">
    <source>
        <dbReference type="Pfam" id="PF02872"/>
    </source>
</evidence>
<evidence type="ECO:0000313" key="6">
    <source>
        <dbReference type="Proteomes" id="UP000215405"/>
    </source>
</evidence>
<evidence type="ECO:0000256" key="1">
    <source>
        <dbReference type="ARBA" id="ARBA00022729"/>
    </source>
</evidence>
<feature type="domain" description="Calcineurin-like phosphoesterase" evidence="3">
    <location>
        <begin position="48"/>
        <end position="305"/>
    </location>
</feature>
<dbReference type="AlphaFoldDB" id="A0A231USZ7"/>
<protein>
    <submittedName>
        <fullName evidence="5">Thiosulfohydrolase SoxB</fullName>
    </submittedName>
</protein>
<dbReference type="InterPro" id="IPR030998">
    <property type="entry name" value="Thiosulf_SoxB"/>
</dbReference>
<dbReference type="Pfam" id="PF00149">
    <property type="entry name" value="Metallophos"/>
    <property type="match status" value="1"/>
</dbReference>
<dbReference type="PANTHER" id="PTHR11575:SF42">
    <property type="entry name" value="SULFUR OXIDATION PROTEIN SOXB"/>
    <property type="match status" value="1"/>
</dbReference>
<dbReference type="RefSeq" id="WP_094077794.1">
    <property type="nucleotide sequence ID" value="NZ_NBYO01000003.1"/>
</dbReference>
<keyword evidence="1" id="KW-0732">Signal</keyword>
<dbReference type="PROSITE" id="PS51318">
    <property type="entry name" value="TAT"/>
    <property type="match status" value="1"/>
</dbReference>
<dbReference type="EMBL" id="NBYO01000003">
    <property type="protein sequence ID" value="OXS99001.1"/>
    <property type="molecule type" value="Genomic_DNA"/>
</dbReference>
<dbReference type="InterPro" id="IPR029052">
    <property type="entry name" value="Metallo-depent_PP-like"/>
</dbReference>
<evidence type="ECO:0000256" key="2">
    <source>
        <dbReference type="RuleBase" id="RU362119"/>
    </source>
</evidence>
<dbReference type="PRINTS" id="PR01607">
    <property type="entry name" value="APYRASEFAMLY"/>
</dbReference>